<dbReference type="EMBL" id="PDCK01000040">
    <property type="protein sequence ID" value="PRQ48742.1"/>
    <property type="molecule type" value="Genomic_DNA"/>
</dbReference>
<dbReference type="InterPro" id="IPR029055">
    <property type="entry name" value="Ntn_hydrolases_N"/>
</dbReference>
<gene>
    <name evidence="5" type="ORF">RchiOBHm_Chr2g0114131</name>
</gene>
<evidence type="ECO:0000259" key="4">
    <source>
        <dbReference type="Pfam" id="PF00733"/>
    </source>
</evidence>
<keyword evidence="3" id="KW-0067">ATP-binding</keyword>
<dbReference type="PANTHER" id="PTHR11772">
    <property type="entry name" value="ASPARAGINE SYNTHETASE"/>
    <property type="match status" value="1"/>
</dbReference>
<dbReference type="Gramene" id="PRQ48742">
    <property type="protein sequence ID" value="PRQ48742"/>
    <property type="gene ID" value="RchiOBHm_Chr2g0114131"/>
</dbReference>
<dbReference type="Gene3D" id="3.40.50.620">
    <property type="entry name" value="HUPs"/>
    <property type="match status" value="1"/>
</dbReference>
<dbReference type="InterPro" id="IPR050795">
    <property type="entry name" value="Asn_Synthetase"/>
</dbReference>
<dbReference type="STRING" id="74649.A0A2P6RQM5"/>
<dbReference type="EC" id="6.3.5.4" evidence="5"/>
<dbReference type="Proteomes" id="UP000238479">
    <property type="component" value="Chromosome 2"/>
</dbReference>
<dbReference type="GO" id="GO:0006529">
    <property type="term" value="P:asparagine biosynthetic process"/>
    <property type="evidence" value="ECO:0007669"/>
    <property type="project" value="InterPro"/>
</dbReference>
<reference evidence="5 6" key="1">
    <citation type="journal article" date="2018" name="Nat. Genet.">
        <title>The Rosa genome provides new insights in the design of modern roses.</title>
        <authorList>
            <person name="Bendahmane M."/>
        </authorList>
    </citation>
    <scope>NUCLEOTIDE SEQUENCE [LARGE SCALE GENOMIC DNA]</scope>
    <source>
        <strain evidence="6">cv. Old Blush</strain>
    </source>
</reference>
<name>A0A2P6RQM5_ROSCH</name>
<comment type="caution">
    <text evidence="5">The sequence shown here is derived from an EMBL/GenBank/DDBJ whole genome shotgun (WGS) entry which is preliminary data.</text>
</comment>
<sequence>MPFEDLNFRKRGGIHIFSTFQERQLSGAKRLAIVDPASGDQPLYNEDKTVIVTIELARSIWFASEMKCISDNCERFISFPPGHLYSSKQGGLRRWYNPQWLLEKIPSTPYDPIVLREAFEKAVLKRLMTDVPFGVLLSGGLDSSLVAAVACRYFTKSEAARQWGSQLHTFCVGLEVKGKVLGVSAQ</sequence>
<proteinExistence type="predicted"/>
<keyword evidence="1 5" id="KW-0436">Ligase</keyword>
<keyword evidence="2" id="KW-0547">Nucleotide-binding</keyword>
<dbReference type="AlphaFoldDB" id="A0A2P6RQM5"/>
<evidence type="ECO:0000256" key="3">
    <source>
        <dbReference type="ARBA" id="ARBA00022840"/>
    </source>
</evidence>
<dbReference type="GO" id="GO:0005829">
    <property type="term" value="C:cytosol"/>
    <property type="evidence" value="ECO:0007669"/>
    <property type="project" value="TreeGrafter"/>
</dbReference>
<evidence type="ECO:0000313" key="5">
    <source>
        <dbReference type="EMBL" id="PRQ48742.1"/>
    </source>
</evidence>
<dbReference type="InterPro" id="IPR001962">
    <property type="entry name" value="Asn_synthase"/>
</dbReference>
<dbReference type="SUPFAM" id="SSF52402">
    <property type="entry name" value="Adenine nucleotide alpha hydrolases-like"/>
    <property type="match status" value="1"/>
</dbReference>
<evidence type="ECO:0000256" key="2">
    <source>
        <dbReference type="ARBA" id="ARBA00022741"/>
    </source>
</evidence>
<keyword evidence="6" id="KW-1185">Reference proteome</keyword>
<feature type="domain" description="Asparagine synthetase" evidence="4">
    <location>
        <begin position="115"/>
        <end position="175"/>
    </location>
</feature>
<dbReference type="InterPro" id="IPR014729">
    <property type="entry name" value="Rossmann-like_a/b/a_fold"/>
</dbReference>
<protein>
    <submittedName>
        <fullName evidence="5">Putative asparagine synthase (Glutamine-hydrolyzing)</fullName>
        <ecNumber evidence="5">6.3.5.4</ecNumber>
    </submittedName>
</protein>
<evidence type="ECO:0000256" key="1">
    <source>
        <dbReference type="ARBA" id="ARBA00022598"/>
    </source>
</evidence>
<organism evidence="5 6">
    <name type="scientific">Rosa chinensis</name>
    <name type="common">China rose</name>
    <dbReference type="NCBI Taxonomy" id="74649"/>
    <lineage>
        <taxon>Eukaryota</taxon>
        <taxon>Viridiplantae</taxon>
        <taxon>Streptophyta</taxon>
        <taxon>Embryophyta</taxon>
        <taxon>Tracheophyta</taxon>
        <taxon>Spermatophyta</taxon>
        <taxon>Magnoliopsida</taxon>
        <taxon>eudicotyledons</taxon>
        <taxon>Gunneridae</taxon>
        <taxon>Pentapetalae</taxon>
        <taxon>rosids</taxon>
        <taxon>fabids</taxon>
        <taxon>Rosales</taxon>
        <taxon>Rosaceae</taxon>
        <taxon>Rosoideae</taxon>
        <taxon>Rosoideae incertae sedis</taxon>
        <taxon>Rosa</taxon>
    </lineage>
</organism>
<dbReference type="GO" id="GO:0004066">
    <property type="term" value="F:asparagine synthase (glutamine-hydrolyzing) activity"/>
    <property type="evidence" value="ECO:0007669"/>
    <property type="project" value="UniProtKB-EC"/>
</dbReference>
<dbReference type="GO" id="GO:0005524">
    <property type="term" value="F:ATP binding"/>
    <property type="evidence" value="ECO:0007669"/>
    <property type="project" value="UniProtKB-KW"/>
</dbReference>
<dbReference type="PANTHER" id="PTHR11772:SF2">
    <property type="entry name" value="ASPARAGINE SYNTHETASE [GLUTAMINE-HYDROLYZING]"/>
    <property type="match status" value="1"/>
</dbReference>
<dbReference type="Pfam" id="PF00733">
    <property type="entry name" value="Asn_synthase"/>
    <property type="match status" value="1"/>
</dbReference>
<accession>A0A2P6RQM5</accession>
<evidence type="ECO:0000313" key="6">
    <source>
        <dbReference type="Proteomes" id="UP000238479"/>
    </source>
</evidence>
<dbReference type="SUPFAM" id="SSF56235">
    <property type="entry name" value="N-terminal nucleophile aminohydrolases (Ntn hydrolases)"/>
    <property type="match status" value="1"/>
</dbReference>